<organism evidence="2 3">
    <name type="scientific">Pisolithus tinctorius Marx 270</name>
    <dbReference type="NCBI Taxonomy" id="870435"/>
    <lineage>
        <taxon>Eukaryota</taxon>
        <taxon>Fungi</taxon>
        <taxon>Dikarya</taxon>
        <taxon>Basidiomycota</taxon>
        <taxon>Agaricomycotina</taxon>
        <taxon>Agaricomycetes</taxon>
        <taxon>Agaricomycetidae</taxon>
        <taxon>Boletales</taxon>
        <taxon>Sclerodermatineae</taxon>
        <taxon>Pisolithaceae</taxon>
        <taxon>Pisolithus</taxon>
    </lineage>
</organism>
<evidence type="ECO:0000313" key="3">
    <source>
        <dbReference type="Proteomes" id="UP000054217"/>
    </source>
</evidence>
<dbReference type="EMBL" id="KN831956">
    <property type="protein sequence ID" value="KIO08653.1"/>
    <property type="molecule type" value="Genomic_DNA"/>
</dbReference>
<dbReference type="InParanoid" id="A0A0C3JHT6"/>
<evidence type="ECO:0000256" key="1">
    <source>
        <dbReference type="SAM" id="MobiDB-lite"/>
    </source>
</evidence>
<reference evidence="3" key="2">
    <citation type="submission" date="2015-01" db="EMBL/GenBank/DDBJ databases">
        <title>Evolutionary Origins and Diversification of the Mycorrhizal Mutualists.</title>
        <authorList>
            <consortium name="DOE Joint Genome Institute"/>
            <consortium name="Mycorrhizal Genomics Consortium"/>
            <person name="Kohler A."/>
            <person name="Kuo A."/>
            <person name="Nagy L.G."/>
            <person name="Floudas D."/>
            <person name="Copeland A."/>
            <person name="Barry K.W."/>
            <person name="Cichocki N."/>
            <person name="Veneault-Fourrey C."/>
            <person name="LaButti K."/>
            <person name="Lindquist E.A."/>
            <person name="Lipzen A."/>
            <person name="Lundell T."/>
            <person name="Morin E."/>
            <person name="Murat C."/>
            <person name="Riley R."/>
            <person name="Ohm R."/>
            <person name="Sun H."/>
            <person name="Tunlid A."/>
            <person name="Henrissat B."/>
            <person name="Grigoriev I.V."/>
            <person name="Hibbett D.S."/>
            <person name="Martin F."/>
        </authorList>
    </citation>
    <scope>NUCLEOTIDE SEQUENCE [LARGE SCALE GENOMIC DNA]</scope>
    <source>
        <strain evidence="3">Marx 270</strain>
    </source>
</reference>
<gene>
    <name evidence="2" type="ORF">M404DRAFT_22494</name>
</gene>
<dbReference type="OrthoDB" id="2712776at2759"/>
<reference evidence="2 3" key="1">
    <citation type="submission" date="2014-04" db="EMBL/GenBank/DDBJ databases">
        <authorList>
            <consortium name="DOE Joint Genome Institute"/>
            <person name="Kuo A."/>
            <person name="Kohler A."/>
            <person name="Costa M.D."/>
            <person name="Nagy L.G."/>
            <person name="Floudas D."/>
            <person name="Copeland A."/>
            <person name="Barry K.W."/>
            <person name="Cichocki N."/>
            <person name="Veneault-Fourrey C."/>
            <person name="LaButti K."/>
            <person name="Lindquist E.A."/>
            <person name="Lipzen A."/>
            <person name="Lundell T."/>
            <person name="Morin E."/>
            <person name="Murat C."/>
            <person name="Sun H."/>
            <person name="Tunlid A."/>
            <person name="Henrissat B."/>
            <person name="Grigoriev I.V."/>
            <person name="Hibbett D.S."/>
            <person name="Martin F."/>
            <person name="Nordberg H.P."/>
            <person name="Cantor M.N."/>
            <person name="Hua S.X."/>
        </authorList>
    </citation>
    <scope>NUCLEOTIDE SEQUENCE [LARGE SCALE GENOMIC DNA]</scope>
    <source>
        <strain evidence="2 3">Marx 270</strain>
    </source>
</reference>
<name>A0A0C3JHT6_PISTI</name>
<protein>
    <submittedName>
        <fullName evidence="2">Uncharacterized protein</fullName>
    </submittedName>
</protein>
<dbReference type="HOGENOM" id="CLU_1349404_0_0_1"/>
<keyword evidence="3" id="KW-1185">Reference proteome</keyword>
<accession>A0A0C3JHT6</accession>
<feature type="region of interest" description="Disordered" evidence="1">
    <location>
        <begin position="1"/>
        <end position="26"/>
    </location>
</feature>
<evidence type="ECO:0000313" key="2">
    <source>
        <dbReference type="EMBL" id="KIO08653.1"/>
    </source>
</evidence>
<sequence>MIGFAATTGAQVDEQPLTSEGEESDVNSRAEPECFLFLFVFVTGYLRIYGSRVYNESECKEPVANKVQPFDEIAKTKLDYESYSKLASNEATAGPRKVDLLEAEGVSRVMALEEKLSEEAHSVKVLFSVLIRTLATMEYAVYSTDKVVNEDGQLEAVHRLLAPKLHPPDYEIEDLPLSSSEVSIYARWHRRPIFEEGSRIYRL</sequence>
<dbReference type="AlphaFoldDB" id="A0A0C3JHT6"/>
<proteinExistence type="predicted"/>
<dbReference type="Proteomes" id="UP000054217">
    <property type="component" value="Unassembled WGS sequence"/>
</dbReference>